<dbReference type="PANTHER" id="PTHR11060">
    <property type="entry name" value="PROTEIN MEMO1"/>
    <property type="match status" value="1"/>
</dbReference>
<protein>
    <submittedName>
        <fullName evidence="2">AmmeMemoRadiSam system protein B</fullName>
    </submittedName>
</protein>
<proteinExistence type="inferred from homology"/>
<dbReference type="AlphaFoldDB" id="A0A7C0WW50"/>
<reference evidence="2" key="1">
    <citation type="journal article" date="2020" name="mSystems">
        <title>Genome- and Community-Level Interaction Insights into Carbon Utilization and Element Cycling Functions of Hydrothermarchaeota in Hydrothermal Sediment.</title>
        <authorList>
            <person name="Zhou Z."/>
            <person name="Liu Y."/>
            <person name="Xu W."/>
            <person name="Pan J."/>
            <person name="Luo Z.H."/>
            <person name="Li M."/>
        </authorList>
    </citation>
    <scope>NUCLEOTIDE SEQUENCE [LARGE SCALE GENOMIC DNA]</scope>
    <source>
        <strain evidence="2">HyVt-19</strain>
    </source>
</reference>
<gene>
    <name evidence="2" type="primary">amrB</name>
    <name evidence="2" type="ORF">ENG14_06035</name>
</gene>
<dbReference type="Gene3D" id="3.40.830.10">
    <property type="entry name" value="LigB-like"/>
    <property type="match status" value="1"/>
</dbReference>
<dbReference type="EMBL" id="DQZW01000284">
    <property type="protein sequence ID" value="HDL90445.1"/>
    <property type="molecule type" value="Genomic_DNA"/>
</dbReference>
<evidence type="ECO:0000256" key="1">
    <source>
        <dbReference type="ARBA" id="ARBA00006315"/>
    </source>
</evidence>
<dbReference type="Pfam" id="PF01875">
    <property type="entry name" value="Memo"/>
    <property type="match status" value="1"/>
</dbReference>
<name>A0A7C0WW50_9BACT</name>
<comment type="similarity">
    <text evidence="1">Belongs to the MEMO1 family.</text>
</comment>
<evidence type="ECO:0000313" key="2">
    <source>
        <dbReference type="EMBL" id="HDL90445.1"/>
    </source>
</evidence>
<dbReference type="Proteomes" id="UP000886355">
    <property type="component" value="Unassembled WGS sequence"/>
</dbReference>
<dbReference type="PANTHER" id="PTHR11060:SF0">
    <property type="entry name" value="PROTEIN MEMO1"/>
    <property type="match status" value="1"/>
</dbReference>
<accession>A0A7C0WW50</accession>
<sequence length="407" mass="46216">MDKPKVRHGIEAIPVRYQGKQMILLRDRLGYSDRTLLVSPAWARVLALMDGTNSLRDIQAEIMRRTGELIYSDDIEKLVAQLDDCLFLENDSFFKKVTEAVESYLKDPVRRAVHAGLSYPEDPEELKRFLEGFFTSGDHPIGLPETPVKHKKIMGLVVPHIDLRLGGRLYAMGYKYAYESVYPDTWIVIGTSHEPVEHHIALTVKDFETPFGILACNREICKEIMTRLPFDITDGEFNHAREHTVEFQAIFIKMFQPNAKIVPLVCSFSEDELREEGERLNSVIEVLRDILNQEKAVIVASVDFAHIGPRYGDNYIPDKRSIESNLQDDRAICEALAAGDIKRFETLLWRDHERRKICGAGPLYVLANSMPPGVRGSVLGVSHGVVDDQNSFVTFATVAFWRRIDGV</sequence>
<dbReference type="CDD" id="cd07361">
    <property type="entry name" value="MEMO_like"/>
    <property type="match status" value="1"/>
</dbReference>
<dbReference type="InterPro" id="IPR002737">
    <property type="entry name" value="MEMO1_fam"/>
</dbReference>
<dbReference type="NCBIfam" id="TIGR04336">
    <property type="entry name" value="AmmeMemoSam_B"/>
    <property type="match status" value="1"/>
</dbReference>
<comment type="caution">
    <text evidence="2">The sequence shown here is derived from an EMBL/GenBank/DDBJ whole genome shotgun (WGS) entry which is preliminary data.</text>
</comment>
<organism evidence="2">
    <name type="scientific">Thermodesulforhabdus norvegica</name>
    <dbReference type="NCBI Taxonomy" id="39841"/>
    <lineage>
        <taxon>Bacteria</taxon>
        <taxon>Pseudomonadati</taxon>
        <taxon>Thermodesulfobacteriota</taxon>
        <taxon>Syntrophobacteria</taxon>
        <taxon>Syntrophobacterales</taxon>
        <taxon>Thermodesulforhabdaceae</taxon>
        <taxon>Thermodesulforhabdus</taxon>
    </lineage>
</organism>